<organism evidence="7 8">
    <name type="scientific">Microbulbifer okhotskensis</name>
    <dbReference type="NCBI Taxonomy" id="2926617"/>
    <lineage>
        <taxon>Bacteria</taxon>
        <taxon>Pseudomonadati</taxon>
        <taxon>Pseudomonadota</taxon>
        <taxon>Gammaproteobacteria</taxon>
        <taxon>Cellvibrionales</taxon>
        <taxon>Microbulbiferaceae</taxon>
        <taxon>Microbulbifer</taxon>
    </lineage>
</organism>
<keyword evidence="8" id="KW-1185">Reference proteome</keyword>
<proteinExistence type="inferred from homology"/>
<comment type="pathway">
    <text evidence="2">Glycan metabolism; pectin degradation; 2-dehydro-3-deoxy-D-gluconate from pectin: step 4/5.</text>
</comment>
<dbReference type="SUPFAM" id="SSF51182">
    <property type="entry name" value="RmlC-like cupins"/>
    <property type="match status" value="1"/>
</dbReference>
<dbReference type="EC" id="5.3.1.17" evidence="4"/>
<dbReference type="GO" id="GO:0008697">
    <property type="term" value="F:4-deoxy-L-threo-5-hexosulose-uronate ketol-isomerase activity"/>
    <property type="evidence" value="ECO:0007669"/>
    <property type="project" value="UniProtKB-EC"/>
</dbReference>
<dbReference type="PANTHER" id="PTHR38461:SF1">
    <property type="entry name" value="4-DEOXY-L-THREO-5-HEXOSULOSE-URONATE KETOL-ISOMERASE"/>
    <property type="match status" value="1"/>
</dbReference>
<dbReference type="AlphaFoldDB" id="A0A9X2ESV7"/>
<reference evidence="7" key="1">
    <citation type="journal article" date="2022" name="Arch. Microbiol.">
        <title>Microbulbifer okhotskensis sp. nov., isolated from a deep bottom sediment of the Okhotsk Sea.</title>
        <authorList>
            <person name="Romanenko L."/>
            <person name="Kurilenko V."/>
            <person name="Otstavnykh N."/>
            <person name="Velansky P."/>
            <person name="Isaeva M."/>
            <person name="Mikhailov V."/>
        </authorList>
    </citation>
    <scope>NUCLEOTIDE SEQUENCE</scope>
    <source>
        <strain evidence="7">OS29</strain>
    </source>
</reference>
<keyword evidence="6 7" id="KW-0413">Isomerase</keyword>
<dbReference type="Gene3D" id="2.60.120.10">
    <property type="entry name" value="Jelly Rolls"/>
    <property type="match status" value="1"/>
</dbReference>
<dbReference type="PANTHER" id="PTHR38461">
    <property type="entry name" value="4-DEOXY-L-THREO-5-HEXOSULOSE-URONATE KETOL-ISOMERASE"/>
    <property type="match status" value="1"/>
</dbReference>
<feature type="non-terminal residue" evidence="7">
    <location>
        <position position="78"/>
    </location>
</feature>
<dbReference type="Proteomes" id="UP001139028">
    <property type="component" value="Unassembled WGS sequence"/>
</dbReference>
<dbReference type="InterPro" id="IPR007045">
    <property type="entry name" value="KduI"/>
</dbReference>
<dbReference type="RefSeq" id="WP_252473494.1">
    <property type="nucleotide sequence ID" value="NZ_JALBWM010000506.1"/>
</dbReference>
<name>A0A9X2ESV7_9GAMM</name>
<evidence type="ECO:0000313" key="8">
    <source>
        <dbReference type="Proteomes" id="UP001139028"/>
    </source>
</evidence>
<dbReference type="GO" id="GO:0045490">
    <property type="term" value="P:pectin catabolic process"/>
    <property type="evidence" value="ECO:0007669"/>
    <property type="project" value="InterPro"/>
</dbReference>
<gene>
    <name evidence="7" type="ORF">MO867_23090</name>
</gene>
<comment type="catalytic activity">
    <reaction evidence="1">
        <text>5-dehydro-4-deoxy-D-glucuronate = 3-deoxy-D-glycero-2,5-hexodiulosonate</text>
        <dbReference type="Rhea" id="RHEA:23896"/>
        <dbReference type="ChEBI" id="CHEBI:17117"/>
        <dbReference type="ChEBI" id="CHEBI:29071"/>
        <dbReference type="EC" id="5.3.1.17"/>
    </reaction>
</comment>
<feature type="non-terminal residue" evidence="7">
    <location>
        <position position="1"/>
    </location>
</feature>
<evidence type="ECO:0000313" key="7">
    <source>
        <dbReference type="EMBL" id="MCO1337209.1"/>
    </source>
</evidence>
<evidence type="ECO:0000256" key="5">
    <source>
        <dbReference type="ARBA" id="ARBA00022833"/>
    </source>
</evidence>
<comment type="similarity">
    <text evidence="3">Belongs to the KduI family.</text>
</comment>
<dbReference type="Pfam" id="PF04962">
    <property type="entry name" value="KduI"/>
    <property type="match status" value="1"/>
</dbReference>
<protein>
    <recommendedName>
        <fullName evidence="4">5-dehydro-4-deoxy-D-glucuronate isomerase</fullName>
        <ecNumber evidence="4">5.3.1.17</ecNumber>
    </recommendedName>
</protein>
<dbReference type="GO" id="GO:0046872">
    <property type="term" value="F:metal ion binding"/>
    <property type="evidence" value="ECO:0007669"/>
    <property type="project" value="TreeGrafter"/>
</dbReference>
<sequence length="78" mass="8955">PAHTAYPTRKITREEAAPVTLGDAASSNRRTIFKYIVPDVLPTCQLLMGLTQLEPGSLWNTMPCHTHERRMEVYFYFD</sequence>
<dbReference type="GO" id="GO:0042840">
    <property type="term" value="P:D-glucuronate catabolic process"/>
    <property type="evidence" value="ECO:0007669"/>
    <property type="project" value="TreeGrafter"/>
</dbReference>
<evidence type="ECO:0000256" key="1">
    <source>
        <dbReference type="ARBA" id="ARBA00000552"/>
    </source>
</evidence>
<evidence type="ECO:0000256" key="3">
    <source>
        <dbReference type="ARBA" id="ARBA00008086"/>
    </source>
</evidence>
<evidence type="ECO:0000256" key="2">
    <source>
        <dbReference type="ARBA" id="ARBA00005148"/>
    </source>
</evidence>
<dbReference type="GO" id="GO:0019698">
    <property type="term" value="P:D-galacturonate catabolic process"/>
    <property type="evidence" value="ECO:0007669"/>
    <property type="project" value="TreeGrafter"/>
</dbReference>
<dbReference type="InterPro" id="IPR011051">
    <property type="entry name" value="RmlC_Cupin_sf"/>
</dbReference>
<dbReference type="InterPro" id="IPR021120">
    <property type="entry name" value="KduI/IolB_isomerase"/>
</dbReference>
<comment type="caution">
    <text evidence="7">The sequence shown here is derived from an EMBL/GenBank/DDBJ whole genome shotgun (WGS) entry which is preliminary data.</text>
</comment>
<dbReference type="InterPro" id="IPR014710">
    <property type="entry name" value="RmlC-like_jellyroll"/>
</dbReference>
<keyword evidence="5" id="KW-0862">Zinc</keyword>
<evidence type="ECO:0000256" key="6">
    <source>
        <dbReference type="ARBA" id="ARBA00023235"/>
    </source>
</evidence>
<accession>A0A9X2ESV7</accession>
<dbReference type="EMBL" id="JALBWM010000506">
    <property type="protein sequence ID" value="MCO1337209.1"/>
    <property type="molecule type" value="Genomic_DNA"/>
</dbReference>
<evidence type="ECO:0000256" key="4">
    <source>
        <dbReference type="ARBA" id="ARBA00012547"/>
    </source>
</evidence>